<evidence type="ECO:0000313" key="1">
    <source>
        <dbReference type="EMBL" id="OGF27964.1"/>
    </source>
</evidence>
<comment type="caution">
    <text evidence="1">The sequence shown here is derived from an EMBL/GenBank/DDBJ whole genome shotgun (WGS) entry which is preliminary data.</text>
</comment>
<proteinExistence type="predicted"/>
<protein>
    <recommendedName>
        <fullName evidence="3">SprT-like domain-containing protein</fullName>
    </recommendedName>
</protein>
<accession>A0A1F5SMQ6</accession>
<sequence>MSYEELIQSICDHALKILGQGTLRFRPMRRKTRVDPKRGFVIGRTNLKTGLITIDILTPAKREPKKIASVLRTLCHEVAHHQKPPYRQFYRWRWIMRQHYPKFYKQILKNIEKLKKDEILKNYFN</sequence>
<evidence type="ECO:0000313" key="2">
    <source>
        <dbReference type="Proteomes" id="UP000178367"/>
    </source>
</evidence>
<dbReference type="Proteomes" id="UP000178367">
    <property type="component" value="Unassembled WGS sequence"/>
</dbReference>
<reference evidence="1 2" key="1">
    <citation type="journal article" date="2016" name="Nat. Commun.">
        <title>Thousands of microbial genomes shed light on interconnected biogeochemical processes in an aquifer system.</title>
        <authorList>
            <person name="Anantharaman K."/>
            <person name="Brown C.T."/>
            <person name="Hug L.A."/>
            <person name="Sharon I."/>
            <person name="Castelle C.J."/>
            <person name="Probst A.J."/>
            <person name="Thomas B.C."/>
            <person name="Singh A."/>
            <person name="Wilkins M.J."/>
            <person name="Karaoz U."/>
            <person name="Brodie E.L."/>
            <person name="Williams K.H."/>
            <person name="Hubbard S.S."/>
            <person name="Banfield J.F."/>
        </authorList>
    </citation>
    <scope>NUCLEOTIDE SEQUENCE [LARGE SCALE GENOMIC DNA]</scope>
</reference>
<gene>
    <name evidence="1" type="ORF">A2227_05150</name>
</gene>
<dbReference type="EMBL" id="MFGB01000005">
    <property type="protein sequence ID" value="OGF27964.1"/>
    <property type="molecule type" value="Genomic_DNA"/>
</dbReference>
<evidence type="ECO:0008006" key="3">
    <source>
        <dbReference type="Google" id="ProtNLM"/>
    </source>
</evidence>
<dbReference type="AlphaFoldDB" id="A0A1F5SMQ6"/>
<organism evidence="1 2">
    <name type="scientific">Candidatus Falkowbacteria bacterium RIFOXYA2_FULL_47_19</name>
    <dbReference type="NCBI Taxonomy" id="1797994"/>
    <lineage>
        <taxon>Bacteria</taxon>
        <taxon>Candidatus Falkowiibacteriota</taxon>
    </lineage>
</organism>
<dbReference type="STRING" id="1797994.A2227_05150"/>
<name>A0A1F5SMQ6_9BACT</name>